<name>A0A4Q8K3E8_9ARAC</name>
<dbReference type="EMBL" id="HAHM01000129">
    <property type="protein sequence ID" value="SNX34129.1"/>
    <property type="molecule type" value="Transcribed_RNA"/>
</dbReference>
<feature type="chain" id="PRO_5020180933" evidence="1">
    <location>
        <begin position="21"/>
        <end position="116"/>
    </location>
</feature>
<organism evidence="2">
    <name type="scientific">Liphistius thaleban</name>
    <dbReference type="NCBI Taxonomy" id="1905330"/>
    <lineage>
        <taxon>Eukaryota</taxon>
        <taxon>Metazoa</taxon>
        <taxon>Ecdysozoa</taxon>
        <taxon>Arthropoda</taxon>
        <taxon>Chelicerata</taxon>
        <taxon>Arachnida</taxon>
        <taxon>Araneae</taxon>
        <taxon>Mesothelae</taxon>
        <taxon>Liphistiidae</taxon>
        <taxon>Liphistius</taxon>
    </lineage>
</organism>
<keyword evidence="1" id="KW-0732">Signal</keyword>
<evidence type="ECO:0000313" key="2">
    <source>
        <dbReference type="EMBL" id="SNX34129.1"/>
    </source>
</evidence>
<accession>A0A4Q8K3E8</accession>
<proteinExistence type="predicted"/>
<feature type="signal peptide" evidence="1">
    <location>
        <begin position="1"/>
        <end position="20"/>
    </location>
</feature>
<dbReference type="PROSITE" id="PS51257">
    <property type="entry name" value="PROKAR_LIPOPROTEIN"/>
    <property type="match status" value="1"/>
</dbReference>
<sequence>MKIFLLYIFMFAGLLVTALSTSCNDVEIQKRCLIYPISEDSNVLNAEEKWCKAFIPTIECLIQEAERCPGSSNAKRINEHRKGREEAYKLCSKFQNLKLQRLQTVATLKSKVRVWQ</sequence>
<evidence type="ECO:0000256" key="1">
    <source>
        <dbReference type="SAM" id="SignalP"/>
    </source>
</evidence>
<protein>
    <submittedName>
        <fullName evidence="2">U78-Liphistoxin-Lth1a_1</fullName>
    </submittedName>
</protein>
<dbReference type="AlphaFoldDB" id="A0A4Q8K3E8"/>
<reference evidence="2" key="2">
    <citation type="submission" date="2019-05" db="EMBL/GenBank/DDBJ databases">
        <title>Unravelling the molecular evolution of spider venoms.</title>
        <authorList>
            <person name="Pineda S."/>
        </authorList>
    </citation>
    <scope>NUCLEOTIDE SEQUENCE</scope>
</reference>
<reference evidence="2" key="1">
    <citation type="submission" date="2017-05" db="EMBL/GenBank/DDBJ databases">
        <authorList>
            <person name="QRISCLOUD D."/>
        </authorList>
    </citation>
    <scope>NUCLEOTIDE SEQUENCE</scope>
</reference>